<feature type="compositionally biased region" description="Basic and acidic residues" evidence="1">
    <location>
        <begin position="190"/>
        <end position="201"/>
    </location>
</feature>
<dbReference type="Proteomes" id="UP001652600">
    <property type="component" value="Chromosome 1"/>
</dbReference>
<gene>
    <name evidence="3" type="primary">LOC103500537</name>
</gene>
<reference evidence="3" key="2">
    <citation type="submission" date="2025-08" db="UniProtKB">
        <authorList>
            <consortium name="RefSeq"/>
        </authorList>
    </citation>
    <scope>IDENTIFICATION</scope>
    <source>
        <tissue evidence="3">Stem</tissue>
    </source>
</reference>
<dbReference type="InterPro" id="IPR011009">
    <property type="entry name" value="Kinase-like_dom_sf"/>
</dbReference>
<evidence type="ECO:0000313" key="3">
    <source>
        <dbReference type="RefSeq" id="XP_050935794.1"/>
    </source>
</evidence>
<organism evidence="2 3">
    <name type="scientific">Cucumis melo</name>
    <name type="common">Muskmelon</name>
    <dbReference type="NCBI Taxonomy" id="3656"/>
    <lineage>
        <taxon>Eukaryota</taxon>
        <taxon>Viridiplantae</taxon>
        <taxon>Streptophyta</taxon>
        <taxon>Embryophyta</taxon>
        <taxon>Tracheophyta</taxon>
        <taxon>Spermatophyta</taxon>
        <taxon>Magnoliopsida</taxon>
        <taxon>eudicotyledons</taxon>
        <taxon>Gunneridae</taxon>
        <taxon>Pentapetalae</taxon>
        <taxon>rosids</taxon>
        <taxon>fabids</taxon>
        <taxon>Cucurbitales</taxon>
        <taxon>Cucurbitaceae</taxon>
        <taxon>Benincaseae</taxon>
        <taxon>Cucumis</taxon>
    </lineage>
</organism>
<dbReference type="RefSeq" id="XP_050935794.1">
    <property type="nucleotide sequence ID" value="XM_051079837.1"/>
</dbReference>
<evidence type="ECO:0000313" key="2">
    <source>
        <dbReference type="Proteomes" id="UP001652600"/>
    </source>
</evidence>
<dbReference type="SUPFAM" id="SSF56112">
    <property type="entry name" value="Protein kinase-like (PK-like)"/>
    <property type="match status" value="1"/>
</dbReference>
<dbReference type="Gene3D" id="3.30.200.20">
    <property type="entry name" value="Phosphorylase Kinase, domain 1"/>
    <property type="match status" value="1"/>
</dbReference>
<evidence type="ECO:0000256" key="1">
    <source>
        <dbReference type="SAM" id="MobiDB-lite"/>
    </source>
</evidence>
<dbReference type="GeneID" id="103500537"/>
<protein>
    <submittedName>
        <fullName evidence="3">Mitogen-activated protein kinase 9-like</fullName>
    </submittedName>
</protein>
<keyword evidence="2" id="KW-1185">Reference proteome</keyword>
<reference evidence="2" key="1">
    <citation type="submission" date="2025-05" db="UniProtKB">
        <authorList>
            <consortium name="RefSeq"/>
        </authorList>
    </citation>
    <scope>NUCLEOTIDE SEQUENCE [LARGE SCALE GENOMIC DNA]</scope>
</reference>
<dbReference type="Gene3D" id="1.10.510.10">
    <property type="entry name" value="Transferase(Phosphotransferase) domain 1"/>
    <property type="match status" value="1"/>
</dbReference>
<name>A0ABM3KDD5_CUCME</name>
<proteinExistence type="predicted"/>
<accession>A0ABM3KDD5</accession>
<sequence>MALFLLERLLAFDPKCRLTAAEALADPYFNGMAKQELEPSIQPISKLEFEFERRKLSKDDVRELIYAEILEYHPQMRQGCLRGGDHPTTFMYPRERVSPIEQNNTENNIDSERRKDNYAHLFKSASISASRCVGVIPKEKSENINVKKGKGDVKTRTSDRLRATGITGSRKSLATGIQNLSSFSEEVKAIKKEEKAREDRRRKGKASMKPETSELEVPSMLATPTKVGMPYFAPFIETEKDILKEAEDGLRKTKNSDHIAHVSLNKGML</sequence>
<feature type="region of interest" description="Disordered" evidence="1">
    <location>
        <begin position="190"/>
        <end position="216"/>
    </location>
</feature>